<keyword evidence="3" id="KW-1185">Reference proteome</keyword>
<gene>
    <name evidence="2" type="ORF">PHACADRAFT_259868</name>
</gene>
<dbReference type="InParanoid" id="K5WSS2"/>
<dbReference type="EMBL" id="JH930474">
    <property type="protein sequence ID" value="EKM53462.1"/>
    <property type="molecule type" value="Genomic_DNA"/>
</dbReference>
<name>K5WSS2_PHACS</name>
<evidence type="ECO:0000313" key="2">
    <source>
        <dbReference type="EMBL" id="EKM53462.1"/>
    </source>
</evidence>
<evidence type="ECO:0000256" key="1">
    <source>
        <dbReference type="SAM" id="MobiDB-lite"/>
    </source>
</evidence>
<dbReference type="HOGENOM" id="CLU_1012337_0_0_1"/>
<sequence length="275" mass="30507">MSRAESPSSSNNSKILTYRWDGQMVYVKAAPTFELAADRARQSYADLADVQSERISFYVTASVKKDESTRVRISPSAWTLITSGLPDYEILDIQIADSDSNDAVDAPPQYETSTSSDAHEWDTSKIVTYRHGNELVFVKVAPTVEAAADLARETYKDLAHIPSESILFYVSVRVREAPGRVCISSSAWSDVTPTLPRCEIMDVEIARPRSREPSPSIKPRLLAEDVPPCYDGLGSGSQYLDVKDARGRPTDPAPQRPRSPGLMDRTKNFFSSRKP</sequence>
<dbReference type="KEGG" id="pco:PHACADRAFT_259868"/>
<organism evidence="2 3">
    <name type="scientific">Phanerochaete carnosa (strain HHB-10118-sp)</name>
    <name type="common">White-rot fungus</name>
    <name type="synonym">Peniophora carnosa</name>
    <dbReference type="NCBI Taxonomy" id="650164"/>
    <lineage>
        <taxon>Eukaryota</taxon>
        <taxon>Fungi</taxon>
        <taxon>Dikarya</taxon>
        <taxon>Basidiomycota</taxon>
        <taxon>Agaricomycotina</taxon>
        <taxon>Agaricomycetes</taxon>
        <taxon>Polyporales</taxon>
        <taxon>Phanerochaetaceae</taxon>
        <taxon>Phanerochaete</taxon>
    </lineage>
</organism>
<dbReference type="OrthoDB" id="3198848at2759"/>
<reference evidence="2 3" key="1">
    <citation type="journal article" date="2012" name="BMC Genomics">
        <title>Comparative genomics of the white-rot fungi, Phanerochaete carnosa and P. chrysosporium, to elucidate the genetic basis of the distinct wood types they colonize.</title>
        <authorList>
            <person name="Suzuki H."/>
            <person name="MacDonald J."/>
            <person name="Syed K."/>
            <person name="Salamov A."/>
            <person name="Hori C."/>
            <person name="Aerts A."/>
            <person name="Henrissat B."/>
            <person name="Wiebenga A."/>
            <person name="vanKuyk P.A."/>
            <person name="Barry K."/>
            <person name="Lindquist E."/>
            <person name="LaButti K."/>
            <person name="Lapidus A."/>
            <person name="Lucas S."/>
            <person name="Coutinho P."/>
            <person name="Gong Y."/>
            <person name="Samejima M."/>
            <person name="Mahadevan R."/>
            <person name="Abou-Zaid M."/>
            <person name="de Vries R.P."/>
            <person name="Igarashi K."/>
            <person name="Yadav J.S."/>
            <person name="Grigoriev I.V."/>
            <person name="Master E.R."/>
        </authorList>
    </citation>
    <scope>NUCLEOTIDE SEQUENCE [LARGE SCALE GENOMIC DNA]</scope>
    <source>
        <strain evidence="2 3">HHB-10118-sp</strain>
    </source>
</reference>
<dbReference type="GeneID" id="18917553"/>
<proteinExistence type="predicted"/>
<dbReference type="RefSeq" id="XP_007398153.1">
    <property type="nucleotide sequence ID" value="XM_007398091.1"/>
</dbReference>
<feature type="region of interest" description="Disordered" evidence="1">
    <location>
        <begin position="228"/>
        <end position="275"/>
    </location>
</feature>
<evidence type="ECO:0000313" key="3">
    <source>
        <dbReference type="Proteomes" id="UP000008370"/>
    </source>
</evidence>
<accession>K5WSS2</accession>
<protein>
    <submittedName>
        <fullName evidence="2">Uncharacterized protein</fullName>
    </submittedName>
</protein>
<dbReference type="Proteomes" id="UP000008370">
    <property type="component" value="Unassembled WGS sequence"/>
</dbReference>
<dbReference type="AlphaFoldDB" id="K5WSS2"/>